<name>A0A7W7KAK7_9SPHN</name>
<dbReference type="AlphaFoldDB" id="A0A7W7KAK7"/>
<dbReference type="SUPFAM" id="SSF51430">
    <property type="entry name" value="NAD(P)-linked oxidoreductase"/>
    <property type="match status" value="1"/>
</dbReference>
<dbReference type="EMBL" id="JACHLR010000010">
    <property type="protein sequence ID" value="MBB4859255.1"/>
    <property type="molecule type" value="Genomic_DNA"/>
</dbReference>
<protein>
    <submittedName>
        <fullName evidence="1">Aryl-alcohol dehydrogenase-like predicted oxidoreductase</fullName>
    </submittedName>
</protein>
<evidence type="ECO:0000313" key="1">
    <source>
        <dbReference type="EMBL" id="MBB4859255.1"/>
    </source>
</evidence>
<proteinExistence type="predicted"/>
<keyword evidence="2" id="KW-1185">Reference proteome</keyword>
<comment type="caution">
    <text evidence="1">The sequence shown here is derived from an EMBL/GenBank/DDBJ whole genome shotgun (WGS) entry which is preliminary data.</text>
</comment>
<sequence length="46" mass="4753">MEMRKLGAQGLEVSALGLGSMGMTEFYAGRDEAAAVASSTSRWSAA</sequence>
<reference evidence="1 2" key="1">
    <citation type="submission" date="2020-08" db="EMBL/GenBank/DDBJ databases">
        <title>Functional genomics of gut bacteria from endangered species of beetles.</title>
        <authorList>
            <person name="Carlos-Shanley C."/>
        </authorList>
    </citation>
    <scope>NUCLEOTIDE SEQUENCE [LARGE SCALE GENOMIC DNA]</scope>
    <source>
        <strain evidence="1 2">S00245</strain>
    </source>
</reference>
<organism evidence="1 2">
    <name type="scientific">Novosphingobium chloroacetimidivorans</name>
    <dbReference type="NCBI Taxonomy" id="1428314"/>
    <lineage>
        <taxon>Bacteria</taxon>
        <taxon>Pseudomonadati</taxon>
        <taxon>Pseudomonadota</taxon>
        <taxon>Alphaproteobacteria</taxon>
        <taxon>Sphingomonadales</taxon>
        <taxon>Sphingomonadaceae</taxon>
        <taxon>Novosphingobium</taxon>
    </lineage>
</organism>
<dbReference type="InterPro" id="IPR036812">
    <property type="entry name" value="NAD(P)_OxRdtase_dom_sf"/>
</dbReference>
<dbReference type="RefSeq" id="WP_246381686.1">
    <property type="nucleotide sequence ID" value="NZ_JACHLR010000010.1"/>
</dbReference>
<evidence type="ECO:0000313" key="2">
    <source>
        <dbReference type="Proteomes" id="UP000555448"/>
    </source>
</evidence>
<accession>A0A7W7KAK7</accession>
<gene>
    <name evidence="1" type="ORF">HNO88_002584</name>
</gene>
<dbReference type="Proteomes" id="UP000555448">
    <property type="component" value="Unassembled WGS sequence"/>
</dbReference>